<dbReference type="Pfam" id="PF03291">
    <property type="entry name" value="mRNA_G-N7_MeTrfase"/>
    <property type="match status" value="2"/>
</dbReference>
<evidence type="ECO:0000256" key="7">
    <source>
        <dbReference type="ARBA" id="ARBA00022980"/>
    </source>
</evidence>
<evidence type="ECO:0000256" key="10">
    <source>
        <dbReference type="ARBA" id="ARBA00035232"/>
    </source>
</evidence>
<gene>
    <name evidence="15" type="ORF">QR98_0052910</name>
</gene>
<evidence type="ECO:0000256" key="1">
    <source>
        <dbReference type="ARBA" id="ARBA00007337"/>
    </source>
</evidence>
<evidence type="ECO:0000256" key="3">
    <source>
        <dbReference type="ARBA" id="ARBA00022603"/>
    </source>
</evidence>
<evidence type="ECO:0000259" key="14">
    <source>
        <dbReference type="PROSITE" id="PS51562"/>
    </source>
</evidence>
<dbReference type="Proteomes" id="UP000616769">
    <property type="component" value="Unassembled WGS sequence"/>
</dbReference>
<evidence type="ECO:0000256" key="11">
    <source>
        <dbReference type="ARBA" id="ARBA00035345"/>
    </source>
</evidence>
<evidence type="ECO:0000256" key="12">
    <source>
        <dbReference type="ARBA" id="ARBA00044712"/>
    </source>
</evidence>
<evidence type="ECO:0000313" key="15">
    <source>
        <dbReference type="EMBL" id="KPM06812.1"/>
    </source>
</evidence>
<keyword evidence="6" id="KW-0694">RNA-binding</keyword>
<dbReference type="InterPro" id="IPR039753">
    <property type="entry name" value="RG7MT1"/>
</dbReference>
<evidence type="ECO:0000256" key="8">
    <source>
        <dbReference type="ARBA" id="ARBA00023042"/>
    </source>
</evidence>
<dbReference type="InterPro" id="IPR004038">
    <property type="entry name" value="Ribosomal_eL8/eL30/eS12/Gad45"/>
</dbReference>
<dbReference type="EC" id="2.1.1.56" evidence="2"/>
<dbReference type="InterPro" id="IPR001921">
    <property type="entry name" value="Ribosomal_eL8_euk"/>
</dbReference>
<dbReference type="InterPro" id="IPR029064">
    <property type="entry name" value="Ribosomal_eL30-like_sf"/>
</dbReference>
<dbReference type="GO" id="GO:0005634">
    <property type="term" value="C:nucleus"/>
    <property type="evidence" value="ECO:0007669"/>
    <property type="project" value="TreeGrafter"/>
</dbReference>
<keyword evidence="4" id="KW-0808">Transferase</keyword>
<dbReference type="GO" id="GO:1990904">
    <property type="term" value="C:ribonucleoprotein complex"/>
    <property type="evidence" value="ECO:0007669"/>
    <property type="project" value="UniProtKB-KW"/>
</dbReference>
<organism evidence="15 16">
    <name type="scientific">Sarcoptes scabiei</name>
    <name type="common">Itch mite</name>
    <name type="synonym">Acarus scabiei</name>
    <dbReference type="NCBI Taxonomy" id="52283"/>
    <lineage>
        <taxon>Eukaryota</taxon>
        <taxon>Metazoa</taxon>
        <taxon>Ecdysozoa</taxon>
        <taxon>Arthropoda</taxon>
        <taxon>Chelicerata</taxon>
        <taxon>Arachnida</taxon>
        <taxon>Acari</taxon>
        <taxon>Acariformes</taxon>
        <taxon>Sarcoptiformes</taxon>
        <taxon>Astigmata</taxon>
        <taxon>Psoroptidia</taxon>
        <taxon>Sarcoptoidea</taxon>
        <taxon>Sarcoptidae</taxon>
        <taxon>Sarcoptinae</taxon>
        <taxon>Sarcoptes</taxon>
    </lineage>
</organism>
<dbReference type="PRINTS" id="PR00882">
    <property type="entry name" value="RIBOSOMALL7A"/>
</dbReference>
<feature type="compositionally biased region" description="Basic and acidic residues" evidence="13">
    <location>
        <begin position="1"/>
        <end position="26"/>
    </location>
</feature>
<dbReference type="GO" id="GO:0004482">
    <property type="term" value="F:mRNA 5'-cap (guanine-N7-)-methyltransferase activity"/>
    <property type="evidence" value="ECO:0007669"/>
    <property type="project" value="UniProtKB-EC"/>
</dbReference>
<dbReference type="Gene3D" id="3.30.1330.30">
    <property type="match status" value="1"/>
</dbReference>
<protein>
    <recommendedName>
        <fullName evidence="10">Large ribosomal subunit protein eL8</fullName>
        <ecNumber evidence="2">2.1.1.56</ecNumber>
    </recommendedName>
    <alternativeName>
        <fullName evidence="11">60S ribosomal protein L7a</fullName>
    </alternativeName>
</protein>
<comment type="similarity">
    <text evidence="1">Belongs to the eukaryotic ribosomal protein eL8 family.</text>
</comment>
<evidence type="ECO:0000256" key="2">
    <source>
        <dbReference type="ARBA" id="ARBA00011926"/>
    </source>
</evidence>
<dbReference type="GO" id="GO:0003723">
    <property type="term" value="F:RNA binding"/>
    <property type="evidence" value="ECO:0007669"/>
    <property type="project" value="UniProtKB-KW"/>
</dbReference>
<evidence type="ECO:0000256" key="4">
    <source>
        <dbReference type="ARBA" id="ARBA00022679"/>
    </source>
</evidence>
<dbReference type="FunFam" id="3.30.1330.30:FF:000003">
    <property type="entry name" value="60S ribosomal protein L7a"/>
    <property type="match status" value="1"/>
</dbReference>
<dbReference type="Gene3D" id="3.40.50.150">
    <property type="entry name" value="Vaccinia Virus protein VP39"/>
    <property type="match status" value="1"/>
</dbReference>
<keyword evidence="7" id="KW-0689">Ribosomal protein</keyword>
<accession>A0A132A776</accession>
<keyword evidence="8" id="KW-0506">mRNA capping</keyword>
<name>A0A132A776_SARSC</name>
<dbReference type="AlphaFoldDB" id="A0A132A776"/>
<dbReference type="PROSITE" id="PS51562">
    <property type="entry name" value="RNA_CAP0_MT"/>
    <property type="match status" value="1"/>
</dbReference>
<keyword evidence="3 15" id="KW-0489">Methyltransferase</keyword>
<dbReference type="InterPro" id="IPR029063">
    <property type="entry name" value="SAM-dependent_MTases_sf"/>
</dbReference>
<evidence type="ECO:0000256" key="6">
    <source>
        <dbReference type="ARBA" id="ARBA00022884"/>
    </source>
</evidence>
<sequence length="681" mass="79021">MNSKRPKIDEFYRRSDCGSHRDRKYSSFESSKSSSDVKDSLLYDHDDDERTDKSSNNSSSSISTIVANHYNSINNNDIQERKKSRIYHMRNFNNWVKSIIIRDTIKLLRSKQTNQDNSEFIVHDLACGKGGDLTKFDKSRITHFIGSGILLKFFPLDRLKFYSSLSVTDIAEISIEHCKERYRLFEKNFSAEFHTIDCTRELIKDRLRDNNIKFDMTSCQFSFHYCFESYEQVCNMVRNASENLKVGGIFCGTIPDSMEIMKRLKDCGTNEYGNDVYSIRFDQTYDEIMSDGAPLFGLKYYFHLDEVVDCPEFLVYFPVMEEICKSFGLKLIFKKRFDEFYEENHCGDENSNLLNFMEALEKYPPRDRERSMGRPSDYKHIRQYLSENVLSPSNLKSLGTLSKSEWECITLYLKIVKKKTAPLPAVIAAKMQKKKKVVDPLIQKRPKNFSIGGNIQPKRDLTRFFKWPRYVQIQRRRAILYQRLKVPPSINQFRSNLLDRQTATQLFRLLDKYRPETKRAKLERLRKKAKSKAEGKEVTPTKRPPVVKIGANAVTTAVEKKTAQLVCISADCDPIEVVIHLPNLCRKMGIPYCIVRGGRSRLGQVARLKSCAALAITQINPEDKVALTNLVEVLRTNFNDRFDEIRKHWGGGVMSAKSRAKVAKLEKAKAKELENWRVCNR</sequence>
<dbReference type="GO" id="GO:0005840">
    <property type="term" value="C:ribosome"/>
    <property type="evidence" value="ECO:0007669"/>
    <property type="project" value="UniProtKB-KW"/>
</dbReference>
<dbReference type="PANTHER" id="PTHR12189:SF2">
    <property type="entry name" value="MRNA CAP GUANINE-N7 METHYLTRANSFERASE"/>
    <property type="match status" value="1"/>
</dbReference>
<dbReference type="PANTHER" id="PTHR12189">
    <property type="entry name" value="MRNA GUANINE-7- METHYLTRANSFERASE"/>
    <property type="match status" value="1"/>
</dbReference>
<evidence type="ECO:0000256" key="13">
    <source>
        <dbReference type="SAM" id="MobiDB-lite"/>
    </source>
</evidence>
<proteinExistence type="inferred from homology"/>
<comment type="caution">
    <text evidence="15">The sequence shown here is derived from an EMBL/GenBank/DDBJ whole genome shotgun (WGS) entry which is preliminary data.</text>
</comment>
<evidence type="ECO:0000256" key="9">
    <source>
        <dbReference type="ARBA" id="ARBA00023274"/>
    </source>
</evidence>
<dbReference type="InterPro" id="IPR018492">
    <property type="entry name" value="Ribosomal_eL8/Nhp2"/>
</dbReference>
<comment type="catalytic activity">
    <reaction evidence="12">
        <text>a 5'-end (5'-triphosphoguanosine)-ribonucleoside in mRNA + S-adenosyl-L-methionine = a 5'-end (N(7)-methyl 5'-triphosphoguanosine)-ribonucleoside in mRNA + S-adenosyl-L-homocysteine</text>
        <dbReference type="Rhea" id="RHEA:67008"/>
        <dbReference type="Rhea" id="RHEA-COMP:17166"/>
        <dbReference type="Rhea" id="RHEA-COMP:17167"/>
        <dbReference type="ChEBI" id="CHEBI:57856"/>
        <dbReference type="ChEBI" id="CHEBI:59789"/>
        <dbReference type="ChEBI" id="CHEBI:156461"/>
        <dbReference type="ChEBI" id="CHEBI:167617"/>
        <dbReference type="EC" id="2.1.1.56"/>
    </reaction>
</comment>
<dbReference type="Pfam" id="PF01248">
    <property type="entry name" value="Ribosomal_L7Ae"/>
    <property type="match status" value="1"/>
</dbReference>
<dbReference type="EMBL" id="JXLN01011121">
    <property type="protein sequence ID" value="KPM06812.1"/>
    <property type="molecule type" value="Genomic_DNA"/>
</dbReference>
<keyword evidence="5" id="KW-0949">S-adenosyl-L-methionine</keyword>
<dbReference type="CDD" id="cd02440">
    <property type="entry name" value="AdoMet_MTases"/>
    <property type="match status" value="1"/>
</dbReference>
<dbReference type="PRINTS" id="PR00881">
    <property type="entry name" value="L7ARS6FAMILY"/>
</dbReference>
<evidence type="ECO:0000313" key="16">
    <source>
        <dbReference type="Proteomes" id="UP000616769"/>
    </source>
</evidence>
<feature type="region of interest" description="Disordered" evidence="13">
    <location>
        <begin position="1"/>
        <end position="61"/>
    </location>
</feature>
<feature type="domain" description="MRNA cap 0 methyltransferase" evidence="14">
    <location>
        <begin position="84"/>
        <end position="420"/>
    </location>
</feature>
<evidence type="ECO:0000256" key="5">
    <source>
        <dbReference type="ARBA" id="ARBA00022691"/>
    </source>
</evidence>
<dbReference type="InterPro" id="IPR004971">
    <property type="entry name" value="mRNA_G-N7_MeTrfase_dom"/>
</dbReference>
<keyword evidence="9" id="KW-0687">Ribonucleoprotein</keyword>
<reference evidence="15 16" key="1">
    <citation type="journal article" date="2015" name="Parasit. Vectors">
        <title>Draft genome of the scabies mite.</title>
        <authorList>
            <person name="Rider S.D.Jr."/>
            <person name="Morgan M.S."/>
            <person name="Arlian L.G."/>
        </authorList>
    </citation>
    <scope>NUCLEOTIDE SEQUENCE [LARGE SCALE GENOMIC DNA]</scope>
    <source>
        <strain evidence="15">Arlian Lab</strain>
    </source>
</reference>
<dbReference type="SUPFAM" id="SSF55315">
    <property type="entry name" value="L30e-like"/>
    <property type="match status" value="1"/>
</dbReference>
<dbReference type="OrthoDB" id="10248867at2759"/>
<dbReference type="SUPFAM" id="SSF53335">
    <property type="entry name" value="S-adenosyl-L-methionine-dependent methyltransferases"/>
    <property type="match status" value="1"/>
</dbReference>
<dbReference type="VEuPathDB" id="VectorBase:SSCA003805"/>
<keyword evidence="8" id="KW-0507">mRNA processing</keyword>
<feature type="compositionally biased region" description="Basic and acidic residues" evidence="13">
    <location>
        <begin position="35"/>
        <end position="53"/>
    </location>
</feature>